<name>A0A7R8V1P8_HERIL</name>
<keyword evidence="2" id="KW-0732">Signal</keyword>
<accession>A0A7R8V1P8</accession>
<feature type="chain" id="PRO_5030958209" evidence="2">
    <location>
        <begin position="19"/>
        <end position="288"/>
    </location>
</feature>
<feature type="compositionally biased region" description="Low complexity" evidence="1">
    <location>
        <begin position="222"/>
        <end position="232"/>
    </location>
</feature>
<organism evidence="3 4">
    <name type="scientific">Hermetia illucens</name>
    <name type="common">Black soldier fly</name>
    <dbReference type="NCBI Taxonomy" id="343691"/>
    <lineage>
        <taxon>Eukaryota</taxon>
        <taxon>Metazoa</taxon>
        <taxon>Ecdysozoa</taxon>
        <taxon>Arthropoda</taxon>
        <taxon>Hexapoda</taxon>
        <taxon>Insecta</taxon>
        <taxon>Pterygota</taxon>
        <taxon>Neoptera</taxon>
        <taxon>Endopterygota</taxon>
        <taxon>Diptera</taxon>
        <taxon>Brachycera</taxon>
        <taxon>Stratiomyomorpha</taxon>
        <taxon>Stratiomyidae</taxon>
        <taxon>Hermetiinae</taxon>
        <taxon>Hermetia</taxon>
    </lineage>
</organism>
<feature type="signal peptide" evidence="2">
    <location>
        <begin position="1"/>
        <end position="18"/>
    </location>
</feature>
<evidence type="ECO:0000313" key="4">
    <source>
        <dbReference type="Proteomes" id="UP000594454"/>
    </source>
</evidence>
<dbReference type="OMA" id="DVGNEGT"/>
<evidence type="ECO:0000256" key="2">
    <source>
        <dbReference type="SAM" id="SignalP"/>
    </source>
</evidence>
<feature type="compositionally biased region" description="Low complexity" evidence="1">
    <location>
        <begin position="154"/>
        <end position="167"/>
    </location>
</feature>
<sequence length="288" mass="30752">MNTHIVILACLCGALAYALPVSNSDQPQENIDLVQIPLNGDKELDILTLGESGQLTERNKRTIGILRQLFPELSKQVEQSVNKVIGQLIRAIGPSLLRTAVQGNSRSRSRTSFDSDFTDDDDGETSNPSGTKVEIDLPNFDDDDDATKTSEDNSVSGGSQDGTSSTTEPGYVYMKKVDESNSDSDILSVSLNTDLITRTDSATDGNSDDADTKNGGEEDSGNNDNGNDGTTDSADEENKDDSNNEDSSNSNNDDTTPDTQEEKGGDESSSDSANDAEDTTKSEDSNII</sequence>
<dbReference type="AlphaFoldDB" id="A0A7R8V1P8"/>
<proteinExistence type="predicted"/>
<feature type="region of interest" description="Disordered" evidence="1">
    <location>
        <begin position="101"/>
        <end position="169"/>
    </location>
</feature>
<feature type="compositionally biased region" description="Low complexity" evidence="1">
    <location>
        <begin position="245"/>
        <end position="254"/>
    </location>
</feature>
<dbReference type="EMBL" id="LR899013">
    <property type="protein sequence ID" value="CAD7091103.1"/>
    <property type="molecule type" value="Genomic_DNA"/>
</dbReference>
<evidence type="ECO:0000256" key="1">
    <source>
        <dbReference type="SAM" id="MobiDB-lite"/>
    </source>
</evidence>
<gene>
    <name evidence="3" type="ORF">HERILL_LOCUS13542</name>
</gene>
<keyword evidence="4" id="KW-1185">Reference proteome</keyword>
<dbReference type="OrthoDB" id="8192083at2759"/>
<reference evidence="3 4" key="1">
    <citation type="submission" date="2020-11" db="EMBL/GenBank/DDBJ databases">
        <authorList>
            <person name="Wallbank WR R."/>
            <person name="Pardo Diaz C."/>
            <person name="Kozak K."/>
            <person name="Martin S."/>
            <person name="Jiggins C."/>
            <person name="Moest M."/>
            <person name="Warren A I."/>
            <person name="Generalovic N T."/>
            <person name="Byers J.R.P. K."/>
            <person name="Montejo-Kovacevich G."/>
            <person name="Yen C E."/>
        </authorList>
    </citation>
    <scope>NUCLEOTIDE SEQUENCE [LARGE SCALE GENOMIC DNA]</scope>
</reference>
<evidence type="ECO:0000313" key="3">
    <source>
        <dbReference type="EMBL" id="CAD7091103.1"/>
    </source>
</evidence>
<dbReference type="Proteomes" id="UP000594454">
    <property type="component" value="Chromosome 5"/>
</dbReference>
<dbReference type="InParanoid" id="A0A7R8V1P8"/>
<protein>
    <submittedName>
        <fullName evidence="3">Uncharacterized protein</fullName>
    </submittedName>
</protein>
<feature type="compositionally biased region" description="Basic and acidic residues" evidence="1">
    <location>
        <begin position="278"/>
        <end position="288"/>
    </location>
</feature>
<feature type="region of interest" description="Disordered" evidence="1">
    <location>
        <begin position="198"/>
        <end position="288"/>
    </location>
</feature>